<dbReference type="InterPro" id="IPR052517">
    <property type="entry name" value="GlcG_carb_metab_protein"/>
</dbReference>
<name>A0A1G1VU07_9BACT</name>
<dbReference type="Proteomes" id="UP000179233">
    <property type="component" value="Unassembled WGS sequence"/>
</dbReference>
<dbReference type="Pfam" id="PF03928">
    <property type="entry name" value="HbpS-like"/>
    <property type="match status" value="1"/>
</dbReference>
<dbReference type="PANTHER" id="PTHR34309:SF10">
    <property type="entry name" value="SLR1406 PROTEIN"/>
    <property type="match status" value="1"/>
</dbReference>
<evidence type="ECO:0000313" key="1">
    <source>
        <dbReference type="EMBL" id="OGY18804.1"/>
    </source>
</evidence>
<proteinExistence type="predicted"/>
<dbReference type="InterPro" id="IPR038084">
    <property type="entry name" value="PduO/GlcC-like_sf"/>
</dbReference>
<comment type="caution">
    <text evidence="1">The sequence shown here is derived from an EMBL/GenBank/DDBJ whole genome shotgun (WGS) entry which is preliminary data.</text>
</comment>
<sequence length="134" mass="13561">MMTLSQAKKALQSSEKKAESLGIAVSTVIVDNHGSTIAASRMDGALPISPRIAQTKAWTSAALAVPSEGLAQFAKEGMPYFGINTLFGGELTTMAGGIPILQGKTLIGAIGVGGSPDISQDVECAKAAAAVLSE</sequence>
<gene>
    <name evidence="1" type="ORF">A2786_04900</name>
</gene>
<dbReference type="PANTHER" id="PTHR34309">
    <property type="entry name" value="SLR1406 PROTEIN"/>
    <property type="match status" value="1"/>
</dbReference>
<protein>
    <recommendedName>
        <fullName evidence="3">Cobalamin adenosyltransferase</fullName>
    </recommendedName>
</protein>
<evidence type="ECO:0008006" key="3">
    <source>
        <dbReference type="Google" id="ProtNLM"/>
    </source>
</evidence>
<dbReference type="SUPFAM" id="SSF143744">
    <property type="entry name" value="GlcG-like"/>
    <property type="match status" value="1"/>
</dbReference>
<dbReference type="InterPro" id="IPR005624">
    <property type="entry name" value="PduO/GlcC-like"/>
</dbReference>
<organism evidence="1 2">
    <name type="scientific">Candidatus Chisholmbacteria bacterium RIFCSPHIGHO2_01_FULL_52_32</name>
    <dbReference type="NCBI Taxonomy" id="1797591"/>
    <lineage>
        <taxon>Bacteria</taxon>
        <taxon>Candidatus Chisholmiibacteriota</taxon>
    </lineage>
</organism>
<dbReference type="Gene3D" id="3.30.450.150">
    <property type="entry name" value="Haem-degrading domain"/>
    <property type="match status" value="1"/>
</dbReference>
<accession>A0A1G1VU07</accession>
<dbReference type="AlphaFoldDB" id="A0A1G1VU07"/>
<reference evidence="1 2" key="1">
    <citation type="journal article" date="2016" name="Nat. Commun.">
        <title>Thousands of microbial genomes shed light on interconnected biogeochemical processes in an aquifer system.</title>
        <authorList>
            <person name="Anantharaman K."/>
            <person name="Brown C.T."/>
            <person name="Hug L.A."/>
            <person name="Sharon I."/>
            <person name="Castelle C.J."/>
            <person name="Probst A.J."/>
            <person name="Thomas B.C."/>
            <person name="Singh A."/>
            <person name="Wilkins M.J."/>
            <person name="Karaoz U."/>
            <person name="Brodie E.L."/>
            <person name="Williams K.H."/>
            <person name="Hubbard S.S."/>
            <person name="Banfield J.F."/>
        </authorList>
    </citation>
    <scope>NUCLEOTIDE SEQUENCE [LARGE SCALE GENOMIC DNA]</scope>
</reference>
<dbReference type="EMBL" id="MHCJ01000003">
    <property type="protein sequence ID" value="OGY18804.1"/>
    <property type="molecule type" value="Genomic_DNA"/>
</dbReference>
<evidence type="ECO:0000313" key="2">
    <source>
        <dbReference type="Proteomes" id="UP000179233"/>
    </source>
</evidence>